<dbReference type="Proteomes" id="UP000307440">
    <property type="component" value="Unassembled WGS sequence"/>
</dbReference>
<reference evidence="12 13" key="1">
    <citation type="journal article" date="2019" name="Nat. Ecol. Evol.">
        <title>Megaphylogeny resolves global patterns of mushroom evolution.</title>
        <authorList>
            <person name="Varga T."/>
            <person name="Krizsan K."/>
            <person name="Foldi C."/>
            <person name="Dima B."/>
            <person name="Sanchez-Garcia M."/>
            <person name="Sanchez-Ramirez S."/>
            <person name="Szollosi G.J."/>
            <person name="Szarkandi J.G."/>
            <person name="Papp V."/>
            <person name="Albert L."/>
            <person name="Andreopoulos W."/>
            <person name="Angelini C."/>
            <person name="Antonin V."/>
            <person name="Barry K.W."/>
            <person name="Bougher N.L."/>
            <person name="Buchanan P."/>
            <person name="Buyck B."/>
            <person name="Bense V."/>
            <person name="Catcheside P."/>
            <person name="Chovatia M."/>
            <person name="Cooper J."/>
            <person name="Damon W."/>
            <person name="Desjardin D."/>
            <person name="Finy P."/>
            <person name="Geml J."/>
            <person name="Haridas S."/>
            <person name="Hughes K."/>
            <person name="Justo A."/>
            <person name="Karasinski D."/>
            <person name="Kautmanova I."/>
            <person name="Kiss B."/>
            <person name="Kocsube S."/>
            <person name="Kotiranta H."/>
            <person name="LaButti K.M."/>
            <person name="Lechner B.E."/>
            <person name="Liimatainen K."/>
            <person name="Lipzen A."/>
            <person name="Lukacs Z."/>
            <person name="Mihaltcheva S."/>
            <person name="Morgado L.N."/>
            <person name="Niskanen T."/>
            <person name="Noordeloos M.E."/>
            <person name="Ohm R.A."/>
            <person name="Ortiz-Santana B."/>
            <person name="Ovrebo C."/>
            <person name="Racz N."/>
            <person name="Riley R."/>
            <person name="Savchenko A."/>
            <person name="Shiryaev A."/>
            <person name="Soop K."/>
            <person name="Spirin V."/>
            <person name="Szebenyi C."/>
            <person name="Tomsovsky M."/>
            <person name="Tulloss R.E."/>
            <person name="Uehling J."/>
            <person name="Grigoriev I.V."/>
            <person name="Vagvolgyi C."/>
            <person name="Papp T."/>
            <person name="Martin F.M."/>
            <person name="Miettinen O."/>
            <person name="Hibbett D.S."/>
            <person name="Nagy L.G."/>
        </authorList>
    </citation>
    <scope>NUCLEOTIDE SEQUENCE [LARGE SCALE GENOMIC DNA]</scope>
    <source>
        <strain evidence="12 13">CBS 121175</strain>
    </source>
</reference>
<dbReference type="PROSITE" id="PS00674">
    <property type="entry name" value="AAA"/>
    <property type="match status" value="1"/>
</dbReference>
<dbReference type="STRING" id="230819.A0A5C3L129"/>
<dbReference type="SMART" id="SM00382">
    <property type="entry name" value="AAA"/>
    <property type="match status" value="1"/>
</dbReference>
<dbReference type="InterPro" id="IPR047533">
    <property type="entry name" value="RecA-like_PEX6_r2"/>
</dbReference>
<evidence type="ECO:0000313" key="13">
    <source>
        <dbReference type="Proteomes" id="UP000307440"/>
    </source>
</evidence>
<feature type="domain" description="AAA+ ATPase" evidence="11">
    <location>
        <begin position="534"/>
        <end position="675"/>
    </location>
</feature>
<comment type="catalytic activity">
    <reaction evidence="10">
        <text>ATP + H2O = ADP + phosphate + H(+)</text>
        <dbReference type="Rhea" id="RHEA:13065"/>
        <dbReference type="ChEBI" id="CHEBI:15377"/>
        <dbReference type="ChEBI" id="CHEBI:15378"/>
        <dbReference type="ChEBI" id="CHEBI:30616"/>
        <dbReference type="ChEBI" id="CHEBI:43474"/>
        <dbReference type="ChEBI" id="CHEBI:456216"/>
    </reaction>
    <physiologicalReaction direction="left-to-right" evidence="10">
        <dbReference type="Rhea" id="RHEA:13066"/>
    </physiologicalReaction>
</comment>
<keyword evidence="13" id="KW-1185">Reference proteome</keyword>
<dbReference type="SUPFAM" id="SSF52540">
    <property type="entry name" value="P-loop containing nucleoside triphosphate hydrolases"/>
    <property type="match status" value="2"/>
</dbReference>
<dbReference type="GO" id="GO:0005524">
    <property type="term" value="F:ATP binding"/>
    <property type="evidence" value="ECO:0007669"/>
    <property type="project" value="UniProtKB-KW"/>
</dbReference>
<dbReference type="InterPro" id="IPR003959">
    <property type="entry name" value="ATPase_AAA_core"/>
</dbReference>
<keyword evidence="6" id="KW-0067">ATP-binding</keyword>
<dbReference type="InterPro" id="IPR050168">
    <property type="entry name" value="AAA_ATPase_domain"/>
</dbReference>
<dbReference type="InterPro" id="IPR027417">
    <property type="entry name" value="P-loop_NTPase"/>
</dbReference>
<keyword evidence="3" id="KW-0962">Peroxisome biogenesis</keyword>
<dbReference type="InterPro" id="IPR041569">
    <property type="entry name" value="AAA_lid_3"/>
</dbReference>
<comment type="similarity">
    <text evidence="2">Belongs to the AAA ATPase family.</text>
</comment>
<keyword evidence="4" id="KW-0547">Nucleotide-binding</keyword>
<keyword evidence="7" id="KW-0472">Membrane</keyword>
<dbReference type="GO" id="GO:0005778">
    <property type="term" value="C:peroxisomal membrane"/>
    <property type="evidence" value="ECO:0007669"/>
    <property type="project" value="TreeGrafter"/>
</dbReference>
<dbReference type="Pfam" id="PF00004">
    <property type="entry name" value="AAA"/>
    <property type="match status" value="2"/>
</dbReference>
<evidence type="ECO:0000256" key="8">
    <source>
        <dbReference type="ARBA" id="ARBA00034811"/>
    </source>
</evidence>
<dbReference type="Pfam" id="PF17862">
    <property type="entry name" value="AAA_lid_3"/>
    <property type="match status" value="1"/>
</dbReference>
<dbReference type="InterPro" id="IPR003960">
    <property type="entry name" value="ATPase_AAA_CS"/>
</dbReference>
<comment type="subcellular location">
    <subcellularLocation>
        <location evidence="1">Membrane</location>
    </subcellularLocation>
</comment>
<dbReference type="InterPro" id="IPR056995">
    <property type="entry name" value="PEX6_4th_dom"/>
</dbReference>
<dbReference type="Pfam" id="PF23315">
    <property type="entry name" value="PEX6_4th"/>
    <property type="match status" value="1"/>
</dbReference>
<evidence type="ECO:0000256" key="2">
    <source>
        <dbReference type="ARBA" id="ARBA00006914"/>
    </source>
</evidence>
<dbReference type="InterPro" id="IPR003593">
    <property type="entry name" value="AAA+_ATPase"/>
</dbReference>
<sequence length="813" mass="89063">MQAVVVNSATQYRLVRVVVDNAAVENSGQVKTSPTLYFNIARQESTDFTPNRSIAIQLLPSPFGSHRPFIPTAKSITVARVASPFSVNRQYQDLFLGGLKSYFDDAKHLVKQGDLIAVPIDGNAPRWLQDPKEDGAEQATPLLLGSSSQKHENVYFMITNIEYEVLDDSSSAQYNDLYLGCRVGELGCWVDVAVTRIVQAGLEHSRVPDPGSYHDPERRSSAGKLEILEERKSALLSPTNLFGRLLSMTSASMTKWALDCHLDLTFLLKGQRGTGKFTTISWVAQRLGIHLIELDCYDLIGENDTKTEGTLRYRFSQAVECSPCIIVLRKLEAFAQSTQPTQGKESALTTVLQECTASIQKSWKETGFPVILVGTVSEPGQVPPSILSQFKYELNSEVPDEPSRFEILNCLLDSAVLSSDVSVSNLATQTAALVAADLVDLVSRAKTLSLERTLKDRNLTKSYVRLSGVGITAADFEAAVGKVRDAYSESIGAPKIPTVTWDDVGGLAHVKADILDTIQLPLERPELFADGLKKRSGILLYGPPGTGKTLIAKAVATSCSLNFFSVKGPELLNMYIGESEANVRRVFQKARDAKPCVIFFDELDSVAPKRGNHGDSGGVMDRIVSQLLAELDGMAAGGSGADVFVIGATNRPDLLDPALLRPGRFDRMLYLGVSDTHEAQFNILEALTRKFRLDPDLDLRAVAERCPFNYTGADLYALCSDAMLNAMSRKAMMIDAKIAVIDEPIRSSTGVTHPFPITPQYYLSEIATPEEIRVTVTGEDFDTALRNLVPSVSEAEMEHYAIVQKRFTQDESK</sequence>
<accession>A0A5C3L129</accession>
<evidence type="ECO:0000259" key="11">
    <source>
        <dbReference type="SMART" id="SM00382"/>
    </source>
</evidence>
<dbReference type="GO" id="GO:0005829">
    <property type="term" value="C:cytosol"/>
    <property type="evidence" value="ECO:0007669"/>
    <property type="project" value="TreeGrafter"/>
</dbReference>
<dbReference type="Gene3D" id="3.40.50.300">
    <property type="entry name" value="P-loop containing nucleotide triphosphate hydrolases"/>
    <property type="match status" value="2"/>
</dbReference>
<name>A0A5C3L129_COPMA</name>
<dbReference type="PANTHER" id="PTHR23077">
    <property type="entry name" value="AAA-FAMILY ATPASE"/>
    <property type="match status" value="1"/>
</dbReference>
<dbReference type="GO" id="GO:0016558">
    <property type="term" value="P:protein import into peroxisome matrix"/>
    <property type="evidence" value="ECO:0007669"/>
    <property type="project" value="TreeGrafter"/>
</dbReference>
<dbReference type="OrthoDB" id="5553750at2759"/>
<dbReference type="PANTHER" id="PTHR23077:SF9">
    <property type="entry name" value="PEROXISOMAL ATPASE PEX6"/>
    <property type="match status" value="1"/>
</dbReference>
<dbReference type="CDD" id="cd19527">
    <property type="entry name" value="RecA-like_PEX6_r2"/>
    <property type="match status" value="1"/>
</dbReference>
<evidence type="ECO:0000256" key="7">
    <source>
        <dbReference type="ARBA" id="ARBA00023136"/>
    </source>
</evidence>
<dbReference type="Gene3D" id="1.10.8.60">
    <property type="match status" value="2"/>
</dbReference>
<dbReference type="EMBL" id="ML210175">
    <property type="protein sequence ID" value="TFK26358.1"/>
    <property type="molecule type" value="Genomic_DNA"/>
</dbReference>
<evidence type="ECO:0000256" key="9">
    <source>
        <dbReference type="ARBA" id="ARBA00034920"/>
    </source>
</evidence>
<proteinExistence type="inferred from homology"/>
<keyword evidence="5" id="KW-0378">Hydrolase</keyword>
<evidence type="ECO:0000313" key="12">
    <source>
        <dbReference type="EMBL" id="TFK26358.1"/>
    </source>
</evidence>
<dbReference type="FunFam" id="1.10.8.60:FF:000039">
    <property type="entry name" value="peroxisome biogenesis factor 6"/>
    <property type="match status" value="1"/>
</dbReference>
<gene>
    <name evidence="12" type="ORF">FA15DRAFT_290371</name>
</gene>
<dbReference type="FunFam" id="3.40.50.300:FF:000109">
    <property type="entry name" value="Peroxisomal biogenesis factor 6"/>
    <property type="match status" value="1"/>
</dbReference>
<organism evidence="12 13">
    <name type="scientific">Coprinopsis marcescibilis</name>
    <name type="common">Agaric fungus</name>
    <name type="synonym">Psathyrella marcescibilis</name>
    <dbReference type="NCBI Taxonomy" id="230819"/>
    <lineage>
        <taxon>Eukaryota</taxon>
        <taxon>Fungi</taxon>
        <taxon>Dikarya</taxon>
        <taxon>Basidiomycota</taxon>
        <taxon>Agaricomycotina</taxon>
        <taxon>Agaricomycetes</taxon>
        <taxon>Agaricomycetidae</taxon>
        <taxon>Agaricales</taxon>
        <taxon>Agaricineae</taxon>
        <taxon>Psathyrellaceae</taxon>
        <taxon>Coprinopsis</taxon>
    </lineage>
</organism>
<protein>
    <recommendedName>
        <fullName evidence="8">Peroxisomal ATPase PEX6</fullName>
    </recommendedName>
    <alternativeName>
        <fullName evidence="9">Peroxin-6</fullName>
    </alternativeName>
</protein>
<evidence type="ECO:0000256" key="3">
    <source>
        <dbReference type="ARBA" id="ARBA00022593"/>
    </source>
</evidence>
<dbReference type="GO" id="GO:0016887">
    <property type="term" value="F:ATP hydrolysis activity"/>
    <property type="evidence" value="ECO:0007669"/>
    <property type="project" value="InterPro"/>
</dbReference>
<evidence type="ECO:0000256" key="4">
    <source>
        <dbReference type="ARBA" id="ARBA00022741"/>
    </source>
</evidence>
<evidence type="ECO:0000256" key="6">
    <source>
        <dbReference type="ARBA" id="ARBA00022840"/>
    </source>
</evidence>
<evidence type="ECO:0000256" key="10">
    <source>
        <dbReference type="ARBA" id="ARBA00048778"/>
    </source>
</evidence>
<dbReference type="AlphaFoldDB" id="A0A5C3L129"/>
<evidence type="ECO:0000256" key="5">
    <source>
        <dbReference type="ARBA" id="ARBA00022801"/>
    </source>
</evidence>
<evidence type="ECO:0000256" key="1">
    <source>
        <dbReference type="ARBA" id="ARBA00004370"/>
    </source>
</evidence>